<dbReference type="EMBL" id="AP018449">
    <property type="protein sequence ID" value="BBB91406.1"/>
    <property type="molecule type" value="Genomic_DNA"/>
</dbReference>
<evidence type="ECO:0000256" key="1">
    <source>
        <dbReference type="ARBA" id="ARBA00022679"/>
    </source>
</evidence>
<feature type="domain" description="N-acetyltransferase" evidence="3">
    <location>
        <begin position="1"/>
        <end position="146"/>
    </location>
</feature>
<protein>
    <submittedName>
        <fullName evidence="4">Putative N-acetyltransferase YjcF</fullName>
        <ecNumber evidence="4">2.3.1.-</ecNumber>
    </submittedName>
</protein>
<accession>A0A348AK08</accession>
<evidence type="ECO:0000256" key="2">
    <source>
        <dbReference type="ARBA" id="ARBA00023315"/>
    </source>
</evidence>
<dbReference type="RefSeq" id="WP_126308430.1">
    <property type="nucleotide sequence ID" value="NZ_AP018449.1"/>
</dbReference>
<proteinExistence type="predicted"/>
<reference evidence="4 5" key="1">
    <citation type="journal article" date="2018" name="Int. J. Syst. Evol. Microbiol.">
        <title>Methylomusa anaerophila gen. nov., sp. nov., an anaerobic methanol-utilizing bacterium isolated from a microbial fuel cell.</title>
        <authorList>
            <person name="Amano N."/>
            <person name="Yamamuro A."/>
            <person name="Miyahara M."/>
            <person name="Kouzuma A."/>
            <person name="Abe T."/>
            <person name="Watanabe K."/>
        </authorList>
    </citation>
    <scope>NUCLEOTIDE SEQUENCE [LARGE SCALE GENOMIC DNA]</scope>
    <source>
        <strain evidence="4 5">MMFC1</strain>
    </source>
</reference>
<dbReference type="InterPro" id="IPR000182">
    <property type="entry name" value="GNAT_dom"/>
</dbReference>
<dbReference type="Pfam" id="PF13673">
    <property type="entry name" value="Acetyltransf_10"/>
    <property type="match status" value="1"/>
</dbReference>
<dbReference type="Gene3D" id="3.40.630.30">
    <property type="match status" value="1"/>
</dbReference>
<keyword evidence="5" id="KW-1185">Reference proteome</keyword>
<sequence length="146" mass="16689">MEIQVIIANTAKEREKAYAIRRRVFIEEQNVPAELELDEYDNHKNTQHVLLFTDKEKAVGTARFRPYGDGVLKIERVAVLAEQRGGGVGRMIMEAIETEARKAGYKCLKLSAQLHARKFYERLGYQSYGEVYLDAGIKHIAMTKTI</sequence>
<keyword evidence="2 4" id="KW-0012">Acyltransferase</keyword>
<dbReference type="PANTHER" id="PTHR43877">
    <property type="entry name" value="AMINOALKYLPHOSPHONATE N-ACETYLTRANSFERASE-RELATED-RELATED"/>
    <property type="match status" value="1"/>
</dbReference>
<evidence type="ECO:0000313" key="5">
    <source>
        <dbReference type="Proteomes" id="UP000276437"/>
    </source>
</evidence>
<organism evidence="4 5">
    <name type="scientific">Methylomusa anaerophila</name>
    <dbReference type="NCBI Taxonomy" id="1930071"/>
    <lineage>
        <taxon>Bacteria</taxon>
        <taxon>Bacillati</taxon>
        <taxon>Bacillota</taxon>
        <taxon>Negativicutes</taxon>
        <taxon>Selenomonadales</taxon>
        <taxon>Sporomusaceae</taxon>
        <taxon>Methylomusa</taxon>
    </lineage>
</organism>
<gene>
    <name evidence="4" type="primary">yjcF</name>
    <name evidence="4" type="ORF">MAMMFC1_02090</name>
</gene>
<dbReference type="OrthoDB" id="9796171at2"/>
<evidence type="ECO:0000313" key="4">
    <source>
        <dbReference type="EMBL" id="BBB91406.1"/>
    </source>
</evidence>
<evidence type="ECO:0000259" key="3">
    <source>
        <dbReference type="PROSITE" id="PS51186"/>
    </source>
</evidence>
<keyword evidence="1 4" id="KW-0808">Transferase</keyword>
<dbReference type="AlphaFoldDB" id="A0A348AK08"/>
<dbReference type="CDD" id="cd04301">
    <property type="entry name" value="NAT_SF"/>
    <property type="match status" value="1"/>
</dbReference>
<dbReference type="SUPFAM" id="SSF55729">
    <property type="entry name" value="Acyl-CoA N-acyltransferases (Nat)"/>
    <property type="match status" value="1"/>
</dbReference>
<dbReference type="EC" id="2.3.1.-" evidence="4"/>
<dbReference type="PANTHER" id="PTHR43877:SF2">
    <property type="entry name" value="AMINOALKYLPHOSPHONATE N-ACETYLTRANSFERASE-RELATED"/>
    <property type="match status" value="1"/>
</dbReference>
<dbReference type="KEGG" id="mana:MAMMFC1_02090"/>
<dbReference type="GO" id="GO:0016747">
    <property type="term" value="F:acyltransferase activity, transferring groups other than amino-acyl groups"/>
    <property type="evidence" value="ECO:0007669"/>
    <property type="project" value="InterPro"/>
</dbReference>
<dbReference type="PROSITE" id="PS51186">
    <property type="entry name" value="GNAT"/>
    <property type="match status" value="1"/>
</dbReference>
<dbReference type="InterPro" id="IPR016181">
    <property type="entry name" value="Acyl_CoA_acyltransferase"/>
</dbReference>
<dbReference type="Proteomes" id="UP000276437">
    <property type="component" value="Chromosome"/>
</dbReference>
<name>A0A348AK08_9FIRM</name>
<dbReference type="InterPro" id="IPR050832">
    <property type="entry name" value="Bact_Acetyltransf"/>
</dbReference>